<proteinExistence type="predicted"/>
<dbReference type="PANTHER" id="PTHR21680:SF0">
    <property type="entry name" value="COILED-COIL DOMAIN-CONTAINING PROTEIN 124"/>
    <property type="match status" value="1"/>
</dbReference>
<evidence type="ECO:0008006" key="4">
    <source>
        <dbReference type="Google" id="ProtNLM"/>
    </source>
</evidence>
<dbReference type="GeneTree" id="ENSGT00940000172112"/>
<dbReference type="GO" id="GO:0003713">
    <property type="term" value="F:transcription coactivator activity"/>
    <property type="evidence" value="ECO:0007669"/>
    <property type="project" value="TreeGrafter"/>
</dbReference>
<sequence length="308" mass="33457">MPKKFQGENTKSAAARARKAEAKAAADAKRQQELEDAYWKDEDKHVMRKEQRKEEREKRRLEQLERKKELQRLLEEEDSKLKGKSPKQVAPGKVTRAQIEESIRKDQQQKENADTGAVAPRKGRGRGAGEGTAPFFLVTEGTRCLERKSCLRLSCAVRFVLSDTQMGKNETSRLPETEKQSREAVFSCFPGLGTPAEISQPSPQCSGGGRASSGNVTESGSDTNGSPFPPSLRSGEGEDSPGGALGGEHQQKGPGGRDGGGQDDRRRHCCPQVPGLAVGVLSLKVSRSLGEIRAGVHSPQTRHPLPAL</sequence>
<feature type="compositionally biased region" description="Basic and acidic residues" evidence="1">
    <location>
        <begin position="170"/>
        <end position="182"/>
    </location>
</feature>
<dbReference type="Ensembl" id="ENSABRT00000022998.1">
    <property type="protein sequence ID" value="ENSABRP00000016144.1"/>
    <property type="gene ID" value="ENSABRG00000014159.1"/>
</dbReference>
<feature type="region of interest" description="Disordered" evidence="1">
    <location>
        <begin position="1"/>
        <end position="133"/>
    </location>
</feature>
<dbReference type="PANTHER" id="PTHR21680">
    <property type="entry name" value="COILED-COIL DOMAIN-CONTAINING PROTEIN 124"/>
    <property type="match status" value="1"/>
</dbReference>
<keyword evidence="3" id="KW-1185">Reference proteome</keyword>
<dbReference type="GO" id="GO:0006366">
    <property type="term" value="P:transcription by RNA polymerase II"/>
    <property type="evidence" value="ECO:0007669"/>
    <property type="project" value="TreeGrafter"/>
</dbReference>
<feature type="compositionally biased region" description="Basic and acidic residues" evidence="1">
    <location>
        <begin position="98"/>
        <end position="113"/>
    </location>
</feature>
<feature type="compositionally biased region" description="Basic and acidic residues" evidence="1">
    <location>
        <begin position="18"/>
        <end position="74"/>
    </location>
</feature>
<protein>
    <recommendedName>
        <fullName evidence="4">Coiled-coil domain containing 124</fullName>
    </recommendedName>
</protein>
<reference evidence="2" key="2">
    <citation type="submission" date="2025-09" db="UniProtKB">
        <authorList>
            <consortium name="Ensembl"/>
        </authorList>
    </citation>
    <scope>IDENTIFICATION</scope>
</reference>
<accession>A0A8B9C8Q8</accession>
<dbReference type="Proteomes" id="UP000694426">
    <property type="component" value="Unplaced"/>
</dbReference>
<feature type="compositionally biased region" description="Polar residues" evidence="1">
    <location>
        <begin position="212"/>
        <end position="226"/>
    </location>
</feature>
<organism evidence="2 3">
    <name type="scientific">Anser brachyrhynchus</name>
    <name type="common">Pink-footed goose</name>
    <dbReference type="NCBI Taxonomy" id="132585"/>
    <lineage>
        <taxon>Eukaryota</taxon>
        <taxon>Metazoa</taxon>
        <taxon>Chordata</taxon>
        <taxon>Craniata</taxon>
        <taxon>Vertebrata</taxon>
        <taxon>Euteleostomi</taxon>
        <taxon>Archelosauria</taxon>
        <taxon>Archosauria</taxon>
        <taxon>Dinosauria</taxon>
        <taxon>Saurischia</taxon>
        <taxon>Theropoda</taxon>
        <taxon>Coelurosauria</taxon>
        <taxon>Aves</taxon>
        <taxon>Neognathae</taxon>
        <taxon>Galloanserae</taxon>
        <taxon>Anseriformes</taxon>
        <taxon>Anatidae</taxon>
        <taxon>Anserinae</taxon>
        <taxon>Anser</taxon>
    </lineage>
</organism>
<dbReference type="InterPro" id="IPR010422">
    <property type="entry name" value="Ccdc124/Oxs1"/>
</dbReference>
<reference evidence="2" key="1">
    <citation type="submission" date="2025-08" db="UniProtKB">
        <authorList>
            <consortium name="Ensembl"/>
        </authorList>
    </citation>
    <scope>IDENTIFICATION</scope>
</reference>
<dbReference type="AlphaFoldDB" id="A0A8B9C8Q8"/>
<dbReference type="GO" id="GO:0005634">
    <property type="term" value="C:nucleus"/>
    <property type="evidence" value="ECO:0007669"/>
    <property type="project" value="TreeGrafter"/>
</dbReference>
<evidence type="ECO:0000313" key="3">
    <source>
        <dbReference type="Proteomes" id="UP000694426"/>
    </source>
</evidence>
<evidence type="ECO:0000313" key="2">
    <source>
        <dbReference type="Ensembl" id="ENSABRP00000016144.1"/>
    </source>
</evidence>
<evidence type="ECO:0000256" key="1">
    <source>
        <dbReference type="SAM" id="MobiDB-lite"/>
    </source>
</evidence>
<feature type="region of interest" description="Disordered" evidence="1">
    <location>
        <begin position="162"/>
        <end position="273"/>
    </location>
</feature>
<name>A0A8B9C8Q8_9AVES</name>